<gene>
    <name evidence="1" type="ORF">D1970_15095</name>
</gene>
<accession>A0A398B2D3</accession>
<reference evidence="1 2" key="1">
    <citation type="submission" date="2018-08" db="EMBL/GenBank/DDBJ databases">
        <title>Bacillus jemisoniae sp. nov., Bacillus chryseoplanitiae sp. nov., Bacillus resnikiae sp. nov., and Bacillus frankliniae sp. nov., isolated from Viking spacecraft and associated surfaces.</title>
        <authorList>
            <person name="Seuylemezian A."/>
            <person name="Vaishampayan P."/>
        </authorList>
    </citation>
    <scope>NUCLEOTIDE SEQUENCE [LARGE SCALE GENOMIC DNA]</scope>
    <source>
        <strain evidence="1 2">JJ-247</strain>
    </source>
</reference>
<dbReference type="EMBL" id="QWVT01000024">
    <property type="protein sequence ID" value="RID83922.1"/>
    <property type="molecule type" value="Genomic_DNA"/>
</dbReference>
<evidence type="ECO:0000313" key="1">
    <source>
        <dbReference type="EMBL" id="RID83922.1"/>
    </source>
</evidence>
<comment type="caution">
    <text evidence="1">The sequence shown here is derived from an EMBL/GenBank/DDBJ whole genome shotgun (WGS) entry which is preliminary data.</text>
</comment>
<protein>
    <submittedName>
        <fullName evidence="1">Uncharacterized protein</fullName>
    </submittedName>
</protein>
<name>A0A398B2D3_9BACI</name>
<evidence type="ECO:0000313" key="2">
    <source>
        <dbReference type="Proteomes" id="UP000265816"/>
    </source>
</evidence>
<organism evidence="1 2">
    <name type="scientific">Mesobacillus zeae</name>
    <dbReference type="NCBI Taxonomy" id="1917180"/>
    <lineage>
        <taxon>Bacteria</taxon>
        <taxon>Bacillati</taxon>
        <taxon>Bacillota</taxon>
        <taxon>Bacilli</taxon>
        <taxon>Bacillales</taxon>
        <taxon>Bacillaceae</taxon>
        <taxon>Mesobacillus</taxon>
    </lineage>
</organism>
<dbReference type="Proteomes" id="UP000265816">
    <property type="component" value="Unassembled WGS sequence"/>
</dbReference>
<dbReference type="AlphaFoldDB" id="A0A398B2D3"/>
<sequence length="67" mass="8259">MWGNWKDETWKNSIKNKPAAFCCWFCFWSIIATEIHKPVFNSNKFRRAARMKFFRQIPLWDFVKLQN</sequence>
<proteinExistence type="predicted"/>
<keyword evidence="2" id="KW-1185">Reference proteome</keyword>